<dbReference type="AlphaFoldDB" id="A0A1S1M038"/>
<keyword evidence="2" id="KW-1185">Reference proteome</keyword>
<organism evidence="1 2">
    <name type="scientific">Mycobacteroides chelonae</name>
    <name type="common">Mycobacterium chelonae</name>
    <dbReference type="NCBI Taxonomy" id="1774"/>
    <lineage>
        <taxon>Bacteria</taxon>
        <taxon>Bacillati</taxon>
        <taxon>Actinomycetota</taxon>
        <taxon>Actinomycetes</taxon>
        <taxon>Mycobacteriales</taxon>
        <taxon>Mycobacteriaceae</taxon>
        <taxon>Mycobacteroides</taxon>
    </lineage>
</organism>
<comment type="caution">
    <text evidence="1">The sequence shown here is derived from an EMBL/GenBank/DDBJ whole genome shotgun (WGS) entry which is preliminary data.</text>
</comment>
<gene>
    <name evidence="1" type="ORF">BKG84_24485</name>
</gene>
<protein>
    <submittedName>
        <fullName evidence="1">Uncharacterized protein</fullName>
    </submittedName>
</protein>
<dbReference type="EMBL" id="MLIS01000004">
    <property type="protein sequence ID" value="OHU76057.1"/>
    <property type="molecule type" value="Genomic_DNA"/>
</dbReference>
<evidence type="ECO:0000313" key="1">
    <source>
        <dbReference type="EMBL" id="OHU76057.1"/>
    </source>
</evidence>
<reference evidence="1 2" key="1">
    <citation type="submission" date="2016-10" db="EMBL/GenBank/DDBJ databases">
        <title>Evaluation of Human, Veterinary and Environmental Mycobacterium chelonae Isolates by Core Genome Phylogenomic Analysis, Targeted Gene Comparison, and Anti-microbial Susceptibility Patterns: A Tale of Mistaken Identities.</title>
        <authorList>
            <person name="Fogelson S.B."/>
            <person name="Camus A.C."/>
            <person name="Lorenz W."/>
            <person name="Vasireddy R."/>
            <person name="Vasireddy S."/>
            <person name="Smith T."/>
            <person name="Brown-Elliott B.A."/>
            <person name="Wallace R.J.Jr."/>
            <person name="Hasan N.A."/>
            <person name="Reischl U."/>
            <person name="Sanchez S."/>
        </authorList>
    </citation>
    <scope>NUCLEOTIDE SEQUENCE [LARGE SCALE GENOMIC DNA]</scope>
    <source>
        <strain evidence="1 2">15518</strain>
    </source>
</reference>
<evidence type="ECO:0000313" key="2">
    <source>
        <dbReference type="Proteomes" id="UP000179441"/>
    </source>
</evidence>
<proteinExistence type="predicted"/>
<accession>A0A1S1M038</accession>
<dbReference type="RefSeq" id="WP_070952762.1">
    <property type="nucleotide sequence ID" value="NZ_MLIS01000004.1"/>
</dbReference>
<name>A0A1S1M038_MYCCH</name>
<dbReference type="Proteomes" id="UP000179441">
    <property type="component" value="Unassembled WGS sequence"/>
</dbReference>
<sequence>MSRKPGVEQQRTAEAQRIGAELEARGWQFMGWSSGGVYASWQFGDALSDRFTIPAVSIVVLRTPDTDGSYVAEICWDIPYLDTDDCQVLEGYVTTWAEFVSRLPQIESQQGSDPHPFPHIPHYSFTPAGHVA</sequence>